<dbReference type="CDD" id="cd21177">
    <property type="entry name" value="LPMO_AA10"/>
    <property type="match status" value="1"/>
</dbReference>
<sequence length="491" mass="54088">MQVTERTWTLPRGFCVKRVAPRKGFLASSVCAALVSTTLLPQLANAHGYLQDPPSRDILCKQKQNTGCDSVDWPPSAGEFAQGFPSDGPADGKLIGGHIFPVLDEQSANRWHRVPLDKHEIEFKWLYTAAHVTKRWEYFITRRDWNPNAALERASFESTPFCSVDGGGKKADDPSHPKHTCAIPADRSGHHIILGVWTVGDTSNAFYKAVDVDIQVDGGPAPEWRQVGSINPHRNLKKGDKVKARAFVGGHESEQFSASIVIETAEEGGAPNWAYKLAKQINATQVLVSAGQKDAEGNVAPVRGSNIMFAKQESGVTGYELGFEGSPPDAYMHLHGVKPQYSLIDGKATIDFSVMTNRSMEVTAILFDASNKQVGYQRQPVDSTTKPFTVDAISVEGGHVLKVVGKNEDDEILLQQERDLTLEVQGEEAYPTFPEGIAGYTAGTRVYARGTRDVYECKPFPYSGYCRQWTESTTQYEPGIGSQWQSAWDRH</sequence>
<evidence type="ECO:0000256" key="1">
    <source>
        <dbReference type="ARBA" id="ARBA00022525"/>
    </source>
</evidence>
<name>A0AAD0LBH0_PSEPU</name>
<organism evidence="6 7">
    <name type="scientific">Pseudomonas putida</name>
    <name type="common">Arthrobacter siderocapsulatus</name>
    <dbReference type="NCBI Taxonomy" id="303"/>
    <lineage>
        <taxon>Bacteria</taxon>
        <taxon>Pseudomonadati</taxon>
        <taxon>Pseudomonadota</taxon>
        <taxon>Gammaproteobacteria</taxon>
        <taxon>Pseudomonadales</taxon>
        <taxon>Pseudomonadaceae</taxon>
        <taxon>Pseudomonas</taxon>
    </lineage>
</organism>
<gene>
    <name evidence="6" type="ORF">C1S65_25210</name>
</gene>
<keyword evidence="2" id="KW-0147">Chitin-binding</keyword>
<dbReference type="SUPFAM" id="SSF81296">
    <property type="entry name" value="E set domains"/>
    <property type="match status" value="1"/>
</dbReference>
<dbReference type="InterPro" id="IPR014756">
    <property type="entry name" value="Ig_E-set"/>
</dbReference>
<evidence type="ECO:0000259" key="5">
    <source>
        <dbReference type="Pfam" id="PF18416"/>
    </source>
</evidence>
<dbReference type="Gene3D" id="2.70.50.50">
    <property type="entry name" value="chitin-binding protein cbp21"/>
    <property type="match status" value="1"/>
</dbReference>
<accession>A0AAD0LBH0</accession>
<dbReference type="Proteomes" id="UP000251617">
    <property type="component" value="Chromosome"/>
</dbReference>
<dbReference type="InterPro" id="IPR004302">
    <property type="entry name" value="Cellulose/chitin-bd_N"/>
</dbReference>
<evidence type="ECO:0000313" key="6">
    <source>
        <dbReference type="EMBL" id="AXA27251.1"/>
    </source>
</evidence>
<dbReference type="PANTHER" id="PTHR34823:SF1">
    <property type="entry name" value="CHITIN-BINDING TYPE-4 DOMAIN-CONTAINING PROTEIN"/>
    <property type="match status" value="1"/>
</dbReference>
<dbReference type="Gene3D" id="3.30.70.2150">
    <property type="match status" value="1"/>
</dbReference>
<evidence type="ECO:0000259" key="4">
    <source>
        <dbReference type="Pfam" id="PF03067"/>
    </source>
</evidence>
<evidence type="ECO:0000256" key="3">
    <source>
        <dbReference type="ARBA" id="ARBA00022729"/>
    </source>
</evidence>
<dbReference type="AlphaFoldDB" id="A0AAD0LBH0"/>
<keyword evidence="1" id="KW-0964">Secreted</keyword>
<dbReference type="Pfam" id="PF03067">
    <property type="entry name" value="LPMO_10"/>
    <property type="match status" value="1"/>
</dbReference>
<dbReference type="Gene3D" id="2.60.40.2550">
    <property type="match status" value="1"/>
</dbReference>
<evidence type="ECO:0000256" key="2">
    <source>
        <dbReference type="ARBA" id="ARBA00022669"/>
    </source>
</evidence>
<dbReference type="Pfam" id="PF18416">
    <property type="entry name" value="GbpA_2"/>
    <property type="match status" value="1"/>
</dbReference>
<dbReference type="InterPro" id="IPR051024">
    <property type="entry name" value="GlcNAc_Chitin_IntDeg"/>
</dbReference>
<dbReference type="GO" id="GO:0008061">
    <property type="term" value="F:chitin binding"/>
    <property type="evidence" value="ECO:0007669"/>
    <property type="project" value="UniProtKB-KW"/>
</dbReference>
<dbReference type="PANTHER" id="PTHR34823">
    <property type="entry name" value="GLCNAC-BINDING PROTEIN A"/>
    <property type="match status" value="1"/>
</dbReference>
<keyword evidence="3" id="KW-0732">Signal</keyword>
<feature type="domain" description="N-acetylglucosamine binding protein A" evidence="5">
    <location>
        <begin position="224"/>
        <end position="321"/>
    </location>
</feature>
<protein>
    <submittedName>
        <fullName evidence="6">N-acetylglucosamine-binding protein GbpA</fullName>
    </submittedName>
</protein>
<reference evidence="6 7" key="1">
    <citation type="submission" date="2018-06" db="EMBL/GenBank/DDBJ databases">
        <title>The genome of Pseudomonas putida NX-1, a lignin degrader.</title>
        <authorList>
            <person name="Xu Z."/>
        </authorList>
    </citation>
    <scope>NUCLEOTIDE SEQUENCE [LARGE SCALE GENOMIC DNA]</scope>
    <source>
        <strain evidence="6 7">NX-1</strain>
    </source>
</reference>
<proteinExistence type="predicted"/>
<dbReference type="EMBL" id="CP030750">
    <property type="protein sequence ID" value="AXA27251.1"/>
    <property type="molecule type" value="Genomic_DNA"/>
</dbReference>
<dbReference type="NCBIfam" id="NF009690">
    <property type="entry name" value="PRK13211.1"/>
    <property type="match status" value="1"/>
</dbReference>
<feature type="domain" description="Chitin-binding type-4" evidence="4">
    <location>
        <begin position="47"/>
        <end position="212"/>
    </location>
</feature>
<dbReference type="InterPro" id="IPR041029">
    <property type="entry name" value="GbpA_2"/>
</dbReference>
<evidence type="ECO:0000313" key="7">
    <source>
        <dbReference type="Proteomes" id="UP000251617"/>
    </source>
</evidence>